<dbReference type="GO" id="GO:0120514">
    <property type="term" value="F:2-hydroxyflavanone C-glucosyltransferase activity"/>
    <property type="evidence" value="ECO:0007669"/>
    <property type="project" value="UniProtKB-EC"/>
</dbReference>
<evidence type="ECO:0000256" key="2">
    <source>
        <dbReference type="ARBA" id="ARBA00022676"/>
    </source>
</evidence>
<dbReference type="PANTHER" id="PTHR48048:SF76">
    <property type="entry name" value="UDP-GLYCOSYLTRANSFERASE 708D1-LIKE"/>
    <property type="match status" value="1"/>
</dbReference>
<gene>
    <name evidence="8" type="ORF">Ba0034L17.10</name>
</gene>
<sequence>MCSAATPNSGDRAGRGSPRPHVVLLPSAGMGHLVPFTRLATALCSGHGCDVSVVTALPTVSSAEARHLAALFAAFPAVRRLELDLASFDESEFAGADPFYVRYEAIRRSASLITPLLAGGASAASALVADIALASVVIPVAKELRLPCYVFFTASATMFSFLAYLPTYLDANAGGGHAIGDVDVPGVCCVPMSSVPQALHDRYDIFTRQFIANGRSLANADGLLVNAFDALEPEAVAALRQGTVVAGLPPVFAVGPLSPATFPAKDSGSYFPWLDAQPARSVVYVSFGSRKALPRDQLSELAAGLEASGHRFLWVVKGAVVDRDDASEITELLGEGFLQRIHGRGLVTMAWVRQEEVLNHPAVGLFISHCGWNSVTEAAASGVPVLAWPRFADQRVNAGVVARAGLGAWAERWSWEGEDGVVSAEDVAGKVKSVMADEAVRKTAASVREASARAVAAGGTSYRSLSELVRRCRNGLVTKETISNPTATGESQAALTPSSTLGSIPNDAPSIKQEQQPTDSQYIEVEHDNKRLKFVAWQDFDKN</sequence>
<dbReference type="InterPro" id="IPR050481">
    <property type="entry name" value="UDP-glycosyltransf_plant"/>
</dbReference>
<organism evidence="8">
    <name type="scientific">Oryza officinalis</name>
    <dbReference type="NCBI Taxonomy" id="4535"/>
    <lineage>
        <taxon>Eukaryota</taxon>
        <taxon>Viridiplantae</taxon>
        <taxon>Streptophyta</taxon>
        <taxon>Embryophyta</taxon>
        <taxon>Tracheophyta</taxon>
        <taxon>Spermatophyta</taxon>
        <taxon>Magnoliopsida</taxon>
        <taxon>Liliopsida</taxon>
        <taxon>Poales</taxon>
        <taxon>Poaceae</taxon>
        <taxon>BOP clade</taxon>
        <taxon>Oryzoideae</taxon>
        <taxon>Oryzeae</taxon>
        <taxon>Oryzinae</taxon>
        <taxon>Oryza</taxon>
    </lineage>
</organism>
<proteinExistence type="inferred from homology"/>
<dbReference type="FunFam" id="3.40.50.2000:FF:000127">
    <property type="entry name" value="Glycosyltransferase"/>
    <property type="match status" value="1"/>
</dbReference>
<comment type="catalytic activity">
    <reaction evidence="4">
        <text>a 3'-hydro-2'-hydroxy-beta-oxodihydrochalcone + UDP-alpha-D-glucose = a 3'-(beta-D-glucopyranosyl)-2'-hydroxy-beta-oxodihydrochalcone + UDP + H(+)</text>
        <dbReference type="Rhea" id="RHEA:51504"/>
        <dbReference type="ChEBI" id="CHEBI:15378"/>
        <dbReference type="ChEBI" id="CHEBI:58223"/>
        <dbReference type="ChEBI" id="CHEBI:58885"/>
        <dbReference type="ChEBI" id="CHEBI:142482"/>
        <dbReference type="ChEBI" id="CHEBI:142483"/>
        <dbReference type="EC" id="2.4.1.360"/>
    </reaction>
    <physiologicalReaction direction="left-to-right" evidence="4">
        <dbReference type="Rhea" id="RHEA:51505"/>
    </physiologicalReaction>
</comment>
<dbReference type="PROSITE" id="PS00375">
    <property type="entry name" value="UDPGT"/>
    <property type="match status" value="1"/>
</dbReference>
<dbReference type="AlphaFoldDB" id="E2CU82"/>
<dbReference type="GO" id="GO:0035251">
    <property type="term" value="F:UDP-glucosyltransferase activity"/>
    <property type="evidence" value="ECO:0007669"/>
    <property type="project" value="InterPro"/>
</dbReference>
<evidence type="ECO:0000256" key="6">
    <source>
        <dbReference type="RuleBase" id="RU362057"/>
    </source>
</evidence>
<keyword evidence="2 5" id="KW-0328">Glycosyltransferase</keyword>
<feature type="region of interest" description="Disordered" evidence="7">
    <location>
        <begin position="486"/>
        <end position="520"/>
    </location>
</feature>
<reference evidence="8" key="1">
    <citation type="journal article" date="2010" name="Theor. Appl. Genet.">
        <title>Genomic structure and evolution of the Pi2/9 locus in wild rice species.</title>
        <authorList>
            <person name="Dai L."/>
            <person name="Wu J."/>
            <person name="Li X."/>
            <person name="Wang X."/>
            <person name="Liu X."/>
            <person name="Jantasuriyarat C."/>
            <person name="Kudrna D."/>
            <person name="Yu Y."/>
            <person name="Wing R.A."/>
            <person name="Han B."/>
            <person name="Zhou B."/>
            <person name="Wang G.L."/>
        </authorList>
    </citation>
    <scope>NUCLEOTIDE SEQUENCE</scope>
</reference>
<dbReference type="SUPFAM" id="SSF53756">
    <property type="entry name" value="UDP-Glycosyltransferase/glycogen phosphorylase"/>
    <property type="match status" value="1"/>
</dbReference>
<evidence type="ECO:0000256" key="4">
    <source>
        <dbReference type="ARBA" id="ARBA00051296"/>
    </source>
</evidence>
<dbReference type="CDD" id="cd03784">
    <property type="entry name" value="GT1_Gtf-like"/>
    <property type="match status" value="1"/>
</dbReference>
<evidence type="ECO:0000256" key="1">
    <source>
        <dbReference type="ARBA" id="ARBA00009995"/>
    </source>
</evidence>
<comment type="similarity">
    <text evidence="1 5">Belongs to the UDP-glycosyltransferase family.</text>
</comment>
<protein>
    <recommendedName>
        <fullName evidence="6">Glycosyltransferase</fullName>
        <ecNumber evidence="6">2.4.1.-</ecNumber>
    </recommendedName>
</protein>
<dbReference type="FunFam" id="3.40.50.2000:FF:000124">
    <property type="entry name" value="Glycosyltransferase"/>
    <property type="match status" value="1"/>
</dbReference>
<name>E2CU82_9ORYZ</name>
<evidence type="ECO:0000256" key="7">
    <source>
        <dbReference type="SAM" id="MobiDB-lite"/>
    </source>
</evidence>
<dbReference type="CAZy" id="GT1">
    <property type="family name" value="Glycosyltransferase Family 1"/>
</dbReference>
<dbReference type="Gene3D" id="3.40.50.2000">
    <property type="entry name" value="Glycogen Phosphorylase B"/>
    <property type="match status" value="2"/>
</dbReference>
<feature type="compositionally biased region" description="Polar residues" evidence="7">
    <location>
        <begin position="486"/>
        <end position="503"/>
    </location>
</feature>
<dbReference type="Pfam" id="PF00201">
    <property type="entry name" value="UDPGT"/>
    <property type="match status" value="1"/>
</dbReference>
<dbReference type="PANTHER" id="PTHR48048">
    <property type="entry name" value="GLYCOSYLTRANSFERASE"/>
    <property type="match status" value="1"/>
</dbReference>
<keyword evidence="3 5" id="KW-0808">Transferase</keyword>
<dbReference type="EC" id="2.4.1.-" evidence="6"/>
<dbReference type="EMBL" id="GQ280269">
    <property type="protein sequence ID" value="ACU64896.1"/>
    <property type="molecule type" value="Genomic_DNA"/>
</dbReference>
<evidence type="ECO:0000256" key="5">
    <source>
        <dbReference type="RuleBase" id="RU003718"/>
    </source>
</evidence>
<dbReference type="InterPro" id="IPR002213">
    <property type="entry name" value="UDP_glucos_trans"/>
</dbReference>
<evidence type="ECO:0000256" key="3">
    <source>
        <dbReference type="ARBA" id="ARBA00022679"/>
    </source>
</evidence>
<evidence type="ECO:0000313" key="8">
    <source>
        <dbReference type="EMBL" id="ACU64896.1"/>
    </source>
</evidence>
<accession>E2CU82</accession>
<dbReference type="InterPro" id="IPR035595">
    <property type="entry name" value="UDP_glycos_trans_CS"/>
</dbReference>